<proteinExistence type="predicted"/>
<name>A0A109MWD7_9BACI</name>
<protein>
    <recommendedName>
        <fullName evidence="3">YhzD-like protein</fullName>
    </recommendedName>
</protein>
<evidence type="ECO:0000313" key="1">
    <source>
        <dbReference type="EMBL" id="KWW16948.1"/>
    </source>
</evidence>
<evidence type="ECO:0000313" key="2">
    <source>
        <dbReference type="Proteomes" id="UP000064189"/>
    </source>
</evidence>
<accession>A0A109MWD7</accession>
<reference evidence="1 2" key="1">
    <citation type="submission" date="2015-11" db="EMBL/GenBank/DDBJ databases">
        <title>Genome Sequence of Bacillus simplex strain VanAntwerpen2.</title>
        <authorList>
            <person name="Couger M.B."/>
        </authorList>
    </citation>
    <scope>NUCLEOTIDE SEQUENCE [LARGE SCALE GENOMIC DNA]</scope>
    <source>
        <strain evidence="1 2">VanAntwerpen02</strain>
    </source>
</reference>
<dbReference type="RefSeq" id="WP_061143111.1">
    <property type="nucleotide sequence ID" value="NZ_LNNH01000029.1"/>
</dbReference>
<dbReference type="InterPro" id="IPR025544">
    <property type="entry name" value="YhzD"/>
</dbReference>
<dbReference type="Proteomes" id="UP000064189">
    <property type="component" value="Unassembled WGS sequence"/>
</dbReference>
<dbReference type="Pfam" id="PF14120">
    <property type="entry name" value="YhzD"/>
    <property type="match status" value="1"/>
</dbReference>
<organism evidence="1 2">
    <name type="scientific">Peribacillus simplex</name>
    <dbReference type="NCBI Taxonomy" id="1478"/>
    <lineage>
        <taxon>Bacteria</taxon>
        <taxon>Bacillati</taxon>
        <taxon>Bacillota</taxon>
        <taxon>Bacilli</taxon>
        <taxon>Bacillales</taxon>
        <taxon>Bacillaceae</taxon>
        <taxon>Peribacillus</taxon>
    </lineage>
</organism>
<sequence length="62" mass="7096">MSKLYKLTVFEPSGEKLLDESFTAENDENAKELGQKLLIEKNYQDQTHRCVSPAGALLLFHR</sequence>
<dbReference type="EMBL" id="LNNH01000029">
    <property type="protein sequence ID" value="KWW16948.1"/>
    <property type="molecule type" value="Genomic_DNA"/>
</dbReference>
<keyword evidence="2" id="KW-1185">Reference proteome</keyword>
<comment type="caution">
    <text evidence="1">The sequence shown here is derived from an EMBL/GenBank/DDBJ whole genome shotgun (WGS) entry which is preliminary data.</text>
</comment>
<evidence type="ECO:0008006" key="3">
    <source>
        <dbReference type="Google" id="ProtNLM"/>
    </source>
</evidence>
<gene>
    <name evidence="1" type="ORF">AS888_23470</name>
</gene>
<dbReference type="AlphaFoldDB" id="A0A109MWD7"/>